<organism evidence="2 3">
    <name type="scientific">Trichophyton equinum (strain ATCC MYA-4606 / CBS 127.97)</name>
    <name type="common">Horse ringworm fungus</name>
    <dbReference type="NCBI Taxonomy" id="559882"/>
    <lineage>
        <taxon>Eukaryota</taxon>
        <taxon>Fungi</taxon>
        <taxon>Dikarya</taxon>
        <taxon>Ascomycota</taxon>
        <taxon>Pezizomycotina</taxon>
        <taxon>Eurotiomycetes</taxon>
        <taxon>Eurotiomycetidae</taxon>
        <taxon>Onygenales</taxon>
        <taxon>Arthrodermataceae</taxon>
        <taxon>Trichophyton</taxon>
    </lineage>
</organism>
<dbReference type="VEuPathDB" id="FungiDB:TEQG_04672"/>
<dbReference type="Proteomes" id="UP000009169">
    <property type="component" value="Unassembled WGS sequence"/>
</dbReference>
<evidence type="ECO:0000256" key="1">
    <source>
        <dbReference type="SAM" id="MobiDB-lite"/>
    </source>
</evidence>
<dbReference type="AlphaFoldDB" id="F2PUU5"/>
<sequence>MEYPDIKLILPRGWSIRRCRLVSPSDTRPTRSPFFESEGGGSPEQGQAGEVVCGLLGPPSGLLCGLSFDQIAVLSKRDPSLNQPVPLLQASVRAGWLQRRDVMGEFSVVLGCLSLL</sequence>
<dbReference type="EMBL" id="DS995741">
    <property type="protein sequence ID" value="EGE05663.1"/>
    <property type="molecule type" value="Genomic_DNA"/>
</dbReference>
<proteinExistence type="predicted"/>
<evidence type="ECO:0000313" key="2">
    <source>
        <dbReference type="EMBL" id="EGE05663.1"/>
    </source>
</evidence>
<evidence type="ECO:0000313" key="3">
    <source>
        <dbReference type="Proteomes" id="UP000009169"/>
    </source>
</evidence>
<accession>F2PUU5</accession>
<gene>
    <name evidence="2" type="ORF">TEQG_04672</name>
</gene>
<protein>
    <submittedName>
        <fullName evidence="2">Uncharacterized protein</fullName>
    </submittedName>
</protein>
<feature type="region of interest" description="Disordered" evidence="1">
    <location>
        <begin position="23"/>
        <end position="46"/>
    </location>
</feature>
<keyword evidence="3" id="KW-1185">Reference proteome</keyword>
<dbReference type="HOGENOM" id="CLU_2098559_0_0_1"/>
<name>F2PUU5_TRIEC</name>
<reference evidence="3" key="1">
    <citation type="journal article" date="2012" name="MBio">
        <title>Comparative genome analysis of Trichophyton rubrum and related dermatophytes reveals candidate genes involved in infection.</title>
        <authorList>
            <person name="Martinez D.A."/>
            <person name="Oliver B.G."/>
            <person name="Graeser Y."/>
            <person name="Goldberg J.M."/>
            <person name="Li W."/>
            <person name="Martinez-Rossi N.M."/>
            <person name="Monod M."/>
            <person name="Shelest E."/>
            <person name="Barton R.C."/>
            <person name="Birch E."/>
            <person name="Brakhage A.A."/>
            <person name="Chen Z."/>
            <person name="Gurr S.J."/>
            <person name="Heiman D."/>
            <person name="Heitman J."/>
            <person name="Kosti I."/>
            <person name="Rossi A."/>
            <person name="Saif S."/>
            <person name="Samalova M."/>
            <person name="Saunders C.W."/>
            <person name="Shea T."/>
            <person name="Summerbell R.C."/>
            <person name="Xu J."/>
            <person name="Young S."/>
            <person name="Zeng Q."/>
            <person name="Birren B.W."/>
            <person name="Cuomo C.A."/>
            <person name="White T.C."/>
        </authorList>
    </citation>
    <scope>NUCLEOTIDE SEQUENCE [LARGE SCALE GENOMIC DNA]</scope>
    <source>
        <strain evidence="3">ATCC MYA-4606 / CBS 127.97</strain>
    </source>
</reference>